<evidence type="ECO:0000256" key="1">
    <source>
        <dbReference type="SAM" id="Phobius"/>
    </source>
</evidence>
<feature type="transmembrane region" description="Helical" evidence="1">
    <location>
        <begin position="36"/>
        <end position="54"/>
    </location>
</feature>
<feature type="transmembrane region" description="Helical" evidence="1">
    <location>
        <begin position="129"/>
        <end position="150"/>
    </location>
</feature>
<proteinExistence type="predicted"/>
<accession>A0A0D4BVL3</accession>
<dbReference type="HOGENOM" id="CLU_136033_0_0_11"/>
<evidence type="ECO:0000313" key="3">
    <source>
        <dbReference type="Proteomes" id="UP000061839"/>
    </source>
</evidence>
<keyword evidence="3" id="KW-1185">Reference proteome</keyword>
<keyword evidence="1" id="KW-0812">Transmembrane</keyword>
<dbReference type="OrthoDB" id="4773689at2"/>
<gene>
    <name evidence="2" type="ORF">UM93_01095</name>
</gene>
<keyword evidence="1" id="KW-1133">Transmembrane helix</keyword>
<reference evidence="2 3" key="1">
    <citation type="journal article" date="2015" name="Genome Announc.">
        <title>Complete Genome Sequencing of Protease-Producing Novel Arthrobacter sp. Strain IHBB 11108 Using PacBio Single-Molecule Real-Time Sequencing Technology.</title>
        <authorList>
            <person name="Kiran S."/>
            <person name="Swarnkar M.K."/>
            <person name="Pal M."/>
            <person name="Thakur R."/>
            <person name="Tewari R."/>
            <person name="Singh A.K."/>
            <person name="Gulati A."/>
        </authorList>
    </citation>
    <scope>NUCLEOTIDE SEQUENCE [LARGE SCALE GENOMIC DNA]</scope>
    <source>
        <strain evidence="2 3">IHBB 11108</strain>
    </source>
</reference>
<dbReference type="KEGG" id="ari:UM93_01095"/>
<name>A0A0D4BVL3_9MICC</name>
<dbReference type="EMBL" id="CP011005">
    <property type="protein sequence ID" value="AJT40487.1"/>
    <property type="molecule type" value="Genomic_DNA"/>
</dbReference>
<organism evidence="2 3">
    <name type="scientific">Psychromicrobium lacuslunae</name>
    <dbReference type="NCBI Taxonomy" id="1618207"/>
    <lineage>
        <taxon>Bacteria</taxon>
        <taxon>Bacillati</taxon>
        <taxon>Actinomycetota</taxon>
        <taxon>Actinomycetes</taxon>
        <taxon>Micrococcales</taxon>
        <taxon>Micrococcaceae</taxon>
        <taxon>Psychromicrobium</taxon>
    </lineage>
</organism>
<protein>
    <recommendedName>
        <fullName evidence="4">DUF1453 domain-containing protein</fullName>
    </recommendedName>
</protein>
<dbReference type="AlphaFoldDB" id="A0A0D4BVL3"/>
<evidence type="ECO:0008006" key="4">
    <source>
        <dbReference type="Google" id="ProtNLM"/>
    </source>
</evidence>
<dbReference type="Proteomes" id="UP000061839">
    <property type="component" value="Chromosome"/>
</dbReference>
<dbReference type="RefSeq" id="WP_045073144.1">
    <property type="nucleotide sequence ID" value="NZ_CP011005.1"/>
</dbReference>
<feature type="transmembrane region" description="Helical" evidence="1">
    <location>
        <begin position="60"/>
        <end position="79"/>
    </location>
</feature>
<dbReference type="STRING" id="1618207.UM93_01095"/>
<keyword evidence="1" id="KW-0472">Membrane</keyword>
<feature type="transmembrane region" description="Helical" evidence="1">
    <location>
        <begin position="6"/>
        <end position="24"/>
    </location>
</feature>
<dbReference type="PATRIC" id="fig|1618207.4.peg.225"/>
<sequence>MSAQLVVNILLAVLVLCWVLYRQLQAKPIKERSPYTLMLVLGVLGLLQIAQLTAKVEISAIGYAALVIGLLSGAAFGWLRGRLVHLWRADDGTLMRQGNWLTIVLWVLGIAVHLGIDWIGVALSPNGQTAGAEALGTTGIMLYLAVALAAQRFATLARIPAASPVR</sequence>
<feature type="transmembrane region" description="Helical" evidence="1">
    <location>
        <begin position="100"/>
        <end position="123"/>
    </location>
</feature>
<evidence type="ECO:0000313" key="2">
    <source>
        <dbReference type="EMBL" id="AJT40487.1"/>
    </source>
</evidence>